<feature type="compositionally biased region" description="Low complexity" evidence="1">
    <location>
        <begin position="7"/>
        <end position="21"/>
    </location>
</feature>
<comment type="caution">
    <text evidence="3">The sequence shown here is derived from an EMBL/GenBank/DDBJ whole genome shotgun (WGS) entry which is preliminary data.</text>
</comment>
<sequence length="473" mass="49465">MSRHTPLSDASAVDPSDPSQSNAGRHGTTGTDRAAVAPERTLTRREQRELERRAASRTEPAPVAEAANAENTDFVAVAHVDAESVATQLVDAQLVDTALVDTAPVDAEPAVRLSAEARRLVGAELAEPHLEAVVLKERDLALPAEPAYEQIPSDVSPNTTTTTIVLPSRAALRAQLRAESAIDDTTPAVAPAAASEARTEPSEPERTLPDFVPRARALPSAPKRAAASTRSGHHRMRMLATKGGSIIAMSFVALMAVATSIPADALLSSSDVQAAALEAKKPTSGAEPAQVINLANGTDTITVEQDSYQSQSIAEVAAASGIRMEDTFSNNPNGTIQWPFAVGVHVGDQFGYRNCAGCSVNHGGQDFNPGIGAPIQAIADGVVSFTEDGEGSLGVHMIIDHMIDGKKVSSVYAHMIHGSMLLKTGDVVKVGQVIGKVGSTGMSTGPHLHFEIRLGGITGTKTDPLVWLYANTN</sequence>
<keyword evidence="4" id="KW-1185">Reference proteome</keyword>
<reference evidence="3 4" key="1">
    <citation type="submission" date="2019-03" db="EMBL/GenBank/DDBJ databases">
        <title>Genomics of glacier-inhabiting Cryobacterium strains.</title>
        <authorList>
            <person name="Liu Q."/>
            <person name="Xin Y.-H."/>
        </authorList>
    </citation>
    <scope>NUCLEOTIDE SEQUENCE [LARGE SCALE GENOMIC DNA]</scope>
    <source>
        <strain evidence="3 4">Sr59</strain>
    </source>
</reference>
<feature type="region of interest" description="Disordered" evidence="1">
    <location>
        <begin position="186"/>
        <end position="208"/>
    </location>
</feature>
<feature type="region of interest" description="Disordered" evidence="1">
    <location>
        <begin position="1"/>
        <end position="67"/>
    </location>
</feature>
<dbReference type="PANTHER" id="PTHR21666:SF270">
    <property type="entry name" value="MUREIN HYDROLASE ACTIVATOR ENVC"/>
    <property type="match status" value="1"/>
</dbReference>
<evidence type="ECO:0000313" key="4">
    <source>
        <dbReference type="Proteomes" id="UP000298468"/>
    </source>
</evidence>
<gene>
    <name evidence="3" type="ORF">E3T61_18260</name>
</gene>
<name>A0A4R9BIP3_9MICO</name>
<dbReference type="InterPro" id="IPR050570">
    <property type="entry name" value="Cell_wall_metabolism_enzyme"/>
</dbReference>
<dbReference type="InterPro" id="IPR011055">
    <property type="entry name" value="Dup_hybrid_motif"/>
</dbReference>
<proteinExistence type="predicted"/>
<dbReference type="AlphaFoldDB" id="A0A4R9BIP3"/>
<protein>
    <submittedName>
        <fullName evidence="3">M23 family metallopeptidase</fullName>
    </submittedName>
</protein>
<dbReference type="EMBL" id="SOHM01000036">
    <property type="protein sequence ID" value="TFD85491.1"/>
    <property type="molecule type" value="Genomic_DNA"/>
</dbReference>
<dbReference type="OrthoDB" id="1099523at2"/>
<evidence type="ECO:0000256" key="1">
    <source>
        <dbReference type="SAM" id="MobiDB-lite"/>
    </source>
</evidence>
<evidence type="ECO:0000259" key="2">
    <source>
        <dbReference type="Pfam" id="PF01551"/>
    </source>
</evidence>
<dbReference type="GO" id="GO:0004222">
    <property type="term" value="F:metalloendopeptidase activity"/>
    <property type="evidence" value="ECO:0007669"/>
    <property type="project" value="TreeGrafter"/>
</dbReference>
<dbReference type="RefSeq" id="WP_134642271.1">
    <property type="nucleotide sequence ID" value="NZ_SOHM01000036.1"/>
</dbReference>
<dbReference type="Proteomes" id="UP000298468">
    <property type="component" value="Unassembled WGS sequence"/>
</dbReference>
<evidence type="ECO:0000313" key="3">
    <source>
        <dbReference type="EMBL" id="TFD85491.1"/>
    </source>
</evidence>
<accession>A0A4R9BIP3</accession>
<feature type="compositionally biased region" description="Low complexity" evidence="1">
    <location>
        <begin position="186"/>
        <end position="196"/>
    </location>
</feature>
<dbReference type="Gene3D" id="2.70.70.10">
    <property type="entry name" value="Glucose Permease (Domain IIA)"/>
    <property type="match status" value="1"/>
</dbReference>
<dbReference type="SUPFAM" id="SSF51261">
    <property type="entry name" value="Duplicated hybrid motif"/>
    <property type="match status" value="1"/>
</dbReference>
<feature type="compositionally biased region" description="Basic and acidic residues" evidence="1">
    <location>
        <begin position="197"/>
        <end position="208"/>
    </location>
</feature>
<feature type="domain" description="M23ase beta-sheet core" evidence="2">
    <location>
        <begin position="361"/>
        <end position="456"/>
    </location>
</feature>
<organism evidence="3 4">
    <name type="scientific">Cryobacterium lactosi</name>
    <dbReference type="NCBI Taxonomy" id="1259202"/>
    <lineage>
        <taxon>Bacteria</taxon>
        <taxon>Bacillati</taxon>
        <taxon>Actinomycetota</taxon>
        <taxon>Actinomycetes</taxon>
        <taxon>Micrococcales</taxon>
        <taxon>Microbacteriaceae</taxon>
        <taxon>Cryobacterium</taxon>
    </lineage>
</organism>
<dbReference type="InterPro" id="IPR016047">
    <property type="entry name" value="M23ase_b-sheet_dom"/>
</dbReference>
<dbReference type="CDD" id="cd12797">
    <property type="entry name" value="M23_peptidase"/>
    <property type="match status" value="1"/>
</dbReference>
<dbReference type="Pfam" id="PF01551">
    <property type="entry name" value="Peptidase_M23"/>
    <property type="match status" value="1"/>
</dbReference>
<feature type="compositionally biased region" description="Basic and acidic residues" evidence="1">
    <location>
        <begin position="41"/>
        <end position="56"/>
    </location>
</feature>
<dbReference type="PANTHER" id="PTHR21666">
    <property type="entry name" value="PEPTIDASE-RELATED"/>
    <property type="match status" value="1"/>
</dbReference>